<gene>
    <name evidence="1" type="ORF">GCM10019016_126740</name>
</gene>
<comment type="caution">
    <text evidence="1">The sequence shown here is derived from an EMBL/GenBank/DDBJ whole genome shotgun (WGS) entry which is preliminary data.</text>
</comment>
<organism evidence="1 2">
    <name type="scientific">Streptomyces prasinosporus</name>
    <dbReference type="NCBI Taxonomy" id="68256"/>
    <lineage>
        <taxon>Bacteria</taxon>
        <taxon>Bacillati</taxon>
        <taxon>Actinomycetota</taxon>
        <taxon>Actinomycetes</taxon>
        <taxon>Kitasatosporales</taxon>
        <taxon>Streptomycetaceae</taxon>
        <taxon>Streptomyces</taxon>
        <taxon>Streptomyces albogriseolus group</taxon>
    </lineage>
</organism>
<evidence type="ECO:0000313" key="1">
    <source>
        <dbReference type="EMBL" id="GAA3505561.1"/>
    </source>
</evidence>
<name>A0ABP6UGI3_9ACTN</name>
<dbReference type="Proteomes" id="UP001501455">
    <property type="component" value="Unassembled WGS sequence"/>
</dbReference>
<keyword evidence="2" id="KW-1185">Reference proteome</keyword>
<protein>
    <submittedName>
        <fullName evidence="1">Uncharacterized protein</fullName>
    </submittedName>
</protein>
<accession>A0ABP6UGI3</accession>
<sequence>MRDVREARAGRARMTPAKTVVTGRLRLAAHRDLKARLLAHRPDLYRAIGGPHDGQDLAVVGGLGGLVGP</sequence>
<dbReference type="EMBL" id="BAAAXF010000083">
    <property type="protein sequence ID" value="GAA3505561.1"/>
    <property type="molecule type" value="Genomic_DNA"/>
</dbReference>
<evidence type="ECO:0000313" key="2">
    <source>
        <dbReference type="Proteomes" id="UP001501455"/>
    </source>
</evidence>
<proteinExistence type="predicted"/>
<reference evidence="2" key="1">
    <citation type="journal article" date="2019" name="Int. J. Syst. Evol. Microbiol.">
        <title>The Global Catalogue of Microorganisms (GCM) 10K type strain sequencing project: providing services to taxonomists for standard genome sequencing and annotation.</title>
        <authorList>
            <consortium name="The Broad Institute Genomics Platform"/>
            <consortium name="The Broad Institute Genome Sequencing Center for Infectious Disease"/>
            <person name="Wu L."/>
            <person name="Ma J."/>
        </authorList>
    </citation>
    <scope>NUCLEOTIDE SEQUENCE [LARGE SCALE GENOMIC DNA]</scope>
    <source>
        <strain evidence="2">JCM 4816</strain>
    </source>
</reference>